<dbReference type="Pfam" id="PF13359">
    <property type="entry name" value="DDE_Tnp_4"/>
    <property type="match status" value="1"/>
</dbReference>
<evidence type="ECO:0000313" key="4">
    <source>
        <dbReference type="EMBL" id="CAB3990593.1"/>
    </source>
</evidence>
<sequence length="877" mass="99097">MASFKMLGKWLSGSGWPEVMRNAGVATQGIAESFLSASHVTRTRRAHQVTAASLLILLNKAYNQCKASLLEENEHCNIPAFADWKEERATKSPHFHYWTSVLDLELMCLRLVRAFREADFPLYVDTIRKILPWMFVMDHPNYSRWLSVHYRDMCLLPSKHLDVYNHFCDGAFVLHKTTRVFSSIALDHAHEQVNAVVKGEEGAVGLTEHPAVLRRWMVAGPEMSRMIQEFEGGTSSAEQRDHHEQKPGVQSAFSRDVVNTVSCFEEMGNPFQDESENLMAIHTRDIMGDEVIKTIRNASKIGEEQFKSFVEGRFIDGSKPVTDTLKKNNLHTLNTPTKKAVSKDKAKVHVLREDCSLFSRLYIACQNRDGNLEEFCTYENQPWPPSLSELGQLRGGVKADLIKCLPNTTPQSPTQPEADVVILDGAVIVQMLQPRTARTIIEYATTVFAPYVLKHLETARRVDLVWDVYQDDSLKKSLQEKRGTGQRRKVLESTGILRDWKSFLKVDENKEELFKLLATKVVSLAVPEASLGPAKSTDVKGIPLGTAELVVVKIAMLTGVTTRTMQVYESKNCLCGDCPGLEALCILLKRFAYPVRYCDMVPMFGRSVPELCKITQYAINHIYNNHGFRLQSWNQPFLSPENLESYANAIHVKGSPLLTCFGFIDGTVRPICRPSVNQRIVYNGHKRLHAIKFQSICIPNGLIANLSGPWEGRMHDAHEDMRIKISMKYHNGSTGWCRIELNSHVLFGEIQARPDESFMNQVDSQICPKRKEETTTVTHVCGEDITVPEKLHFNSIIKNFLGPKVLGPINGAQKLYDGFISKGLFVETTGLKNASEVIFRFCVFRTNTKTTVRFLIHSSYNSISDAVTQVYHGFSYR</sequence>
<dbReference type="PANTHER" id="PTHR47018">
    <property type="entry name" value="CXC DOMAIN-CONTAINING PROTEIN-RELATED"/>
    <property type="match status" value="1"/>
</dbReference>
<evidence type="ECO:0000313" key="5">
    <source>
        <dbReference type="Proteomes" id="UP001152795"/>
    </source>
</evidence>
<feature type="non-terminal residue" evidence="4">
    <location>
        <position position="877"/>
    </location>
</feature>
<dbReference type="Proteomes" id="UP001152795">
    <property type="component" value="Unassembled WGS sequence"/>
</dbReference>
<evidence type="ECO:0000256" key="2">
    <source>
        <dbReference type="ARBA" id="ARBA00022723"/>
    </source>
</evidence>
<name>A0A6S7GH45_PARCT</name>
<comment type="cofactor">
    <cofactor evidence="1">
        <name>a divalent metal cation</name>
        <dbReference type="ChEBI" id="CHEBI:60240"/>
    </cofactor>
</comment>
<protein>
    <submittedName>
        <fullName evidence="4">Uncharacterized protein</fullName>
    </submittedName>
</protein>
<comment type="caution">
    <text evidence="4">The sequence shown here is derived from an EMBL/GenBank/DDBJ whole genome shotgun (WGS) entry which is preliminary data.</text>
</comment>
<proteinExistence type="predicted"/>
<accession>A0A6S7GH45</accession>
<keyword evidence="5" id="KW-1185">Reference proteome</keyword>
<organism evidence="4 5">
    <name type="scientific">Paramuricea clavata</name>
    <name type="common">Red gorgonian</name>
    <name type="synonym">Violescent sea-whip</name>
    <dbReference type="NCBI Taxonomy" id="317549"/>
    <lineage>
        <taxon>Eukaryota</taxon>
        <taxon>Metazoa</taxon>
        <taxon>Cnidaria</taxon>
        <taxon>Anthozoa</taxon>
        <taxon>Octocorallia</taxon>
        <taxon>Malacalcyonacea</taxon>
        <taxon>Plexauridae</taxon>
        <taxon>Paramuricea</taxon>
    </lineage>
</organism>
<evidence type="ECO:0000256" key="1">
    <source>
        <dbReference type="ARBA" id="ARBA00001968"/>
    </source>
</evidence>
<dbReference type="GO" id="GO:0046872">
    <property type="term" value="F:metal ion binding"/>
    <property type="evidence" value="ECO:0007669"/>
    <property type="project" value="UniProtKB-KW"/>
</dbReference>
<dbReference type="EMBL" id="CACRXK020001686">
    <property type="protein sequence ID" value="CAB3990593.1"/>
    <property type="molecule type" value="Genomic_DNA"/>
</dbReference>
<gene>
    <name evidence="4" type="ORF">PACLA_8A032179</name>
</gene>
<evidence type="ECO:0000256" key="3">
    <source>
        <dbReference type="SAM" id="MobiDB-lite"/>
    </source>
</evidence>
<dbReference type="InterPro" id="IPR027806">
    <property type="entry name" value="HARBI1_dom"/>
</dbReference>
<keyword evidence="2" id="KW-0479">Metal-binding</keyword>
<feature type="region of interest" description="Disordered" evidence="3">
    <location>
        <begin position="230"/>
        <end position="250"/>
    </location>
</feature>
<dbReference type="AlphaFoldDB" id="A0A6S7GH45"/>
<dbReference type="OrthoDB" id="5986853at2759"/>
<reference evidence="4" key="1">
    <citation type="submission" date="2020-04" db="EMBL/GenBank/DDBJ databases">
        <authorList>
            <person name="Alioto T."/>
            <person name="Alioto T."/>
            <person name="Gomez Garrido J."/>
        </authorList>
    </citation>
    <scope>NUCLEOTIDE SEQUENCE</scope>
    <source>
        <strain evidence="4">A484AB</strain>
    </source>
</reference>